<evidence type="ECO:0000256" key="2">
    <source>
        <dbReference type="ARBA" id="ARBA00022485"/>
    </source>
</evidence>
<dbReference type="GO" id="GO:0051745">
    <property type="term" value="F:4-hydroxy-3-methylbut-2-enyl diphosphate reductase activity"/>
    <property type="evidence" value="ECO:0007669"/>
    <property type="project" value="InterPro"/>
</dbReference>
<name>A0A382H513_9ZZZZ</name>
<dbReference type="GO" id="GO:0050992">
    <property type="term" value="P:dimethylallyl diphosphate biosynthetic process"/>
    <property type="evidence" value="ECO:0007669"/>
    <property type="project" value="InterPro"/>
</dbReference>
<accession>A0A382H513</accession>
<dbReference type="GO" id="GO:0046872">
    <property type="term" value="F:metal ion binding"/>
    <property type="evidence" value="ECO:0007669"/>
    <property type="project" value="UniProtKB-KW"/>
</dbReference>
<evidence type="ECO:0000256" key="4">
    <source>
        <dbReference type="ARBA" id="ARBA00023004"/>
    </source>
</evidence>
<keyword evidence="2" id="KW-0004">4Fe-4S</keyword>
<keyword evidence="3" id="KW-0479">Metal-binding</keyword>
<dbReference type="EMBL" id="UINC01059213">
    <property type="protein sequence ID" value="SVB82374.1"/>
    <property type="molecule type" value="Genomic_DNA"/>
</dbReference>
<evidence type="ECO:0000256" key="3">
    <source>
        <dbReference type="ARBA" id="ARBA00022723"/>
    </source>
</evidence>
<dbReference type="Gene3D" id="3.40.50.11270">
    <property type="match status" value="1"/>
</dbReference>
<dbReference type="AlphaFoldDB" id="A0A382H513"/>
<dbReference type="GO" id="GO:0051539">
    <property type="term" value="F:4 iron, 4 sulfur cluster binding"/>
    <property type="evidence" value="ECO:0007669"/>
    <property type="project" value="UniProtKB-KW"/>
</dbReference>
<comment type="cofactor">
    <cofactor evidence="1">
        <name>[4Fe-4S] cluster</name>
        <dbReference type="ChEBI" id="CHEBI:49883"/>
    </cofactor>
</comment>
<reference evidence="6" key="1">
    <citation type="submission" date="2018-05" db="EMBL/GenBank/DDBJ databases">
        <authorList>
            <person name="Lanie J.A."/>
            <person name="Ng W.-L."/>
            <person name="Kazmierczak K.M."/>
            <person name="Andrzejewski T.M."/>
            <person name="Davidsen T.M."/>
            <person name="Wayne K.J."/>
            <person name="Tettelin H."/>
            <person name="Glass J.I."/>
            <person name="Rusch D."/>
            <person name="Podicherti R."/>
            <person name="Tsui H.-C.T."/>
            <person name="Winkler M.E."/>
        </authorList>
    </citation>
    <scope>NUCLEOTIDE SEQUENCE</scope>
</reference>
<evidence type="ECO:0000256" key="5">
    <source>
        <dbReference type="ARBA" id="ARBA00023014"/>
    </source>
</evidence>
<evidence type="ECO:0000256" key="1">
    <source>
        <dbReference type="ARBA" id="ARBA00001966"/>
    </source>
</evidence>
<dbReference type="GO" id="GO:0019288">
    <property type="term" value="P:isopentenyl diphosphate biosynthetic process, methylerythritol 4-phosphate pathway"/>
    <property type="evidence" value="ECO:0007669"/>
    <property type="project" value="InterPro"/>
</dbReference>
<evidence type="ECO:0008006" key="7">
    <source>
        <dbReference type="Google" id="ProtNLM"/>
    </source>
</evidence>
<dbReference type="Pfam" id="PF02401">
    <property type="entry name" value="LYTB"/>
    <property type="match status" value="1"/>
</dbReference>
<feature type="non-terminal residue" evidence="6">
    <location>
        <position position="112"/>
    </location>
</feature>
<dbReference type="InterPro" id="IPR003451">
    <property type="entry name" value="LytB/IspH"/>
</dbReference>
<protein>
    <recommendedName>
        <fullName evidence="7">4-hydroxy-3-methylbut-2-enyl diphosphate reductase</fullName>
    </recommendedName>
</protein>
<evidence type="ECO:0000313" key="6">
    <source>
        <dbReference type="EMBL" id="SVB82374.1"/>
    </source>
</evidence>
<proteinExistence type="predicted"/>
<keyword evidence="5" id="KW-0411">Iron-sulfur</keyword>
<dbReference type="PANTHER" id="PTHR30426">
    <property type="entry name" value="4-HYDROXY-3-METHYLBUT-2-ENYL DIPHOSPHATE REDUCTASE"/>
    <property type="match status" value="1"/>
</dbReference>
<keyword evidence="4" id="KW-0408">Iron</keyword>
<organism evidence="6">
    <name type="scientific">marine metagenome</name>
    <dbReference type="NCBI Taxonomy" id="408172"/>
    <lineage>
        <taxon>unclassified sequences</taxon>
        <taxon>metagenomes</taxon>
        <taxon>ecological metagenomes</taxon>
    </lineage>
</organism>
<dbReference type="PANTHER" id="PTHR30426:SF0">
    <property type="entry name" value="4-HYDROXY-3-METHYLBUT-2-ENYL DIPHOSPHATE REDUCTASE"/>
    <property type="match status" value="1"/>
</dbReference>
<sequence>MKVYLGVPRGFCAGVVRAIDLVELALAKFGPPIYVKHQIVHNPHVVTDLESKGAITVEEVSQIPEGARVVFSAHGSPPEDFKTARERNLEVIDATCPLVVKVHNEAKKYAKE</sequence>
<gene>
    <name evidence="6" type="ORF">METZ01_LOCUS235228</name>
</gene>